<keyword evidence="1" id="KW-0472">Membrane</keyword>
<evidence type="ECO:0000313" key="2">
    <source>
        <dbReference type="EMBL" id="MQS17280.1"/>
    </source>
</evidence>
<evidence type="ECO:0000313" key="3">
    <source>
        <dbReference type="Proteomes" id="UP000450000"/>
    </source>
</evidence>
<name>A0A6N7L0L9_9ACTN</name>
<feature type="transmembrane region" description="Helical" evidence="1">
    <location>
        <begin position="37"/>
        <end position="56"/>
    </location>
</feature>
<dbReference type="Proteomes" id="UP000450000">
    <property type="component" value="Unassembled WGS sequence"/>
</dbReference>
<gene>
    <name evidence="2" type="ORF">F7Q99_35155</name>
</gene>
<reference evidence="2 3" key="1">
    <citation type="submission" date="2019-09" db="EMBL/GenBank/DDBJ databases">
        <title>Genome Sequences of Streptomyces kaniharaensis ATCC 21070.</title>
        <authorList>
            <person name="Zhu W."/>
            <person name="De Crecy-Lagard V."/>
            <person name="Richards N.G."/>
        </authorList>
    </citation>
    <scope>NUCLEOTIDE SEQUENCE [LARGE SCALE GENOMIC DNA]</scope>
    <source>
        <strain evidence="2 3">SF-557</strain>
    </source>
</reference>
<keyword evidence="1" id="KW-1133">Transmembrane helix</keyword>
<organism evidence="2 3">
    <name type="scientific">Streptomyces kaniharaensis</name>
    <dbReference type="NCBI Taxonomy" id="212423"/>
    <lineage>
        <taxon>Bacteria</taxon>
        <taxon>Bacillati</taxon>
        <taxon>Actinomycetota</taxon>
        <taxon>Actinomycetes</taxon>
        <taxon>Kitasatosporales</taxon>
        <taxon>Streptomycetaceae</taxon>
        <taxon>Streptomyces</taxon>
    </lineage>
</organism>
<protein>
    <submittedName>
        <fullName evidence="2">Uncharacterized protein</fullName>
    </submittedName>
</protein>
<sequence>MKAGKRWSASATARGGARDPLAAERARLAAASFARGVVWAVLTVSLLGTVVTAPYLPSPWGRPVLLLALLGGLVSGLVTLYRLFIAFLALLALGRVAVPGRLGARSKPAPEPARPQEEP</sequence>
<feature type="transmembrane region" description="Helical" evidence="1">
    <location>
        <begin position="68"/>
        <end position="93"/>
    </location>
</feature>
<keyword evidence="1" id="KW-0812">Transmembrane</keyword>
<dbReference type="AlphaFoldDB" id="A0A6N7L0L9"/>
<evidence type="ECO:0000256" key="1">
    <source>
        <dbReference type="SAM" id="Phobius"/>
    </source>
</evidence>
<comment type="caution">
    <text evidence="2">The sequence shown here is derived from an EMBL/GenBank/DDBJ whole genome shotgun (WGS) entry which is preliminary data.</text>
</comment>
<accession>A0A6N7L0L9</accession>
<proteinExistence type="predicted"/>
<dbReference type="RefSeq" id="WP_153469886.1">
    <property type="nucleotide sequence ID" value="NZ_WBOF01000004.1"/>
</dbReference>
<dbReference type="EMBL" id="WBOF01000004">
    <property type="protein sequence ID" value="MQS17280.1"/>
    <property type="molecule type" value="Genomic_DNA"/>
</dbReference>
<keyword evidence="3" id="KW-1185">Reference proteome</keyword>